<gene>
    <name evidence="2" type="ORF">ACFSF0_08170</name>
</gene>
<name>A0ABW4KW76_9BURK</name>
<evidence type="ECO:0000256" key="1">
    <source>
        <dbReference type="SAM" id="SignalP"/>
    </source>
</evidence>
<proteinExistence type="predicted"/>
<organism evidence="2 3">
    <name type="scientific">Ottowia flava</name>
    <dbReference type="NCBI Taxonomy" id="2675430"/>
    <lineage>
        <taxon>Bacteria</taxon>
        <taxon>Pseudomonadati</taxon>
        <taxon>Pseudomonadota</taxon>
        <taxon>Betaproteobacteria</taxon>
        <taxon>Burkholderiales</taxon>
        <taxon>Comamonadaceae</taxon>
        <taxon>Ottowia</taxon>
    </lineage>
</organism>
<feature type="signal peptide" evidence="1">
    <location>
        <begin position="1"/>
        <end position="26"/>
    </location>
</feature>
<accession>A0ABW4KW76</accession>
<sequence>MTYRFSYPLAALAVVLVSACASTPPASDFPAGVRTPTKAEVANAVKGKSFNFATGNIRTDYGAASNDVTAYFSGRSEKGTWRAEDGRICFEFKTIASTCNEVRLLGSDIYLKRDNGQVTQLVPRT</sequence>
<keyword evidence="3" id="KW-1185">Reference proteome</keyword>
<comment type="caution">
    <text evidence="2">The sequence shown here is derived from an EMBL/GenBank/DDBJ whole genome shotgun (WGS) entry which is preliminary data.</text>
</comment>
<evidence type="ECO:0000313" key="2">
    <source>
        <dbReference type="EMBL" id="MFD1710578.1"/>
    </source>
</evidence>
<dbReference type="EMBL" id="JBHUEJ010000016">
    <property type="protein sequence ID" value="MFD1710578.1"/>
    <property type="molecule type" value="Genomic_DNA"/>
</dbReference>
<dbReference type="PROSITE" id="PS51257">
    <property type="entry name" value="PROKAR_LIPOPROTEIN"/>
    <property type="match status" value="1"/>
</dbReference>
<keyword evidence="1" id="KW-0732">Signal</keyword>
<protein>
    <submittedName>
        <fullName evidence="2">Uncharacterized protein</fullName>
    </submittedName>
</protein>
<dbReference type="Proteomes" id="UP001597304">
    <property type="component" value="Unassembled WGS sequence"/>
</dbReference>
<evidence type="ECO:0000313" key="3">
    <source>
        <dbReference type="Proteomes" id="UP001597304"/>
    </source>
</evidence>
<dbReference type="RefSeq" id="WP_147912691.1">
    <property type="nucleotide sequence ID" value="NZ_JBHUEJ010000016.1"/>
</dbReference>
<reference evidence="3" key="1">
    <citation type="journal article" date="2019" name="Int. J. Syst. Evol. Microbiol.">
        <title>The Global Catalogue of Microorganisms (GCM) 10K type strain sequencing project: providing services to taxonomists for standard genome sequencing and annotation.</title>
        <authorList>
            <consortium name="The Broad Institute Genomics Platform"/>
            <consortium name="The Broad Institute Genome Sequencing Center for Infectious Disease"/>
            <person name="Wu L."/>
            <person name="Ma J."/>
        </authorList>
    </citation>
    <scope>NUCLEOTIDE SEQUENCE [LARGE SCALE GENOMIC DNA]</scope>
    <source>
        <strain evidence="3">LMG 29247</strain>
    </source>
</reference>
<feature type="chain" id="PRO_5047423095" evidence="1">
    <location>
        <begin position="27"/>
        <end position="125"/>
    </location>
</feature>